<keyword evidence="5" id="KW-1185">Reference proteome</keyword>
<proteinExistence type="inferred from homology"/>
<feature type="region of interest" description="Disordered" evidence="2">
    <location>
        <begin position="169"/>
        <end position="199"/>
    </location>
</feature>
<dbReference type="GO" id="GO:0010468">
    <property type="term" value="P:regulation of gene expression"/>
    <property type="evidence" value="ECO:0007669"/>
    <property type="project" value="TreeGrafter"/>
</dbReference>
<dbReference type="EMBL" id="JAAIUW010000002">
    <property type="protein sequence ID" value="KAF7840748.1"/>
    <property type="molecule type" value="Genomic_DNA"/>
</dbReference>
<feature type="compositionally biased region" description="Low complexity" evidence="2">
    <location>
        <begin position="176"/>
        <end position="190"/>
    </location>
</feature>
<gene>
    <name evidence="4" type="ORF">G2W53_003046</name>
</gene>
<dbReference type="PROSITE" id="PS50891">
    <property type="entry name" value="LOB"/>
    <property type="match status" value="1"/>
</dbReference>
<dbReference type="AlphaFoldDB" id="A0A834XBZ8"/>
<name>A0A834XBZ8_9FABA</name>
<protein>
    <submittedName>
        <fullName evidence="4">LOB domain-containing protein 37-like</fullName>
    </submittedName>
</protein>
<accession>A0A834XBZ8</accession>
<comment type="similarity">
    <text evidence="1">Belongs to the LOB domain-containing protein family.</text>
</comment>
<dbReference type="OrthoDB" id="1922547at2759"/>
<dbReference type="PANTHER" id="PTHR31304:SF25">
    <property type="entry name" value="LOB DOMAIN PROTEIN"/>
    <property type="match status" value="1"/>
</dbReference>
<evidence type="ECO:0000259" key="3">
    <source>
        <dbReference type="PROSITE" id="PS50891"/>
    </source>
</evidence>
<feature type="domain" description="LOB" evidence="3">
    <location>
        <begin position="1"/>
        <end position="90"/>
    </location>
</feature>
<evidence type="ECO:0000256" key="1">
    <source>
        <dbReference type="ARBA" id="ARBA00005474"/>
    </source>
</evidence>
<dbReference type="Pfam" id="PF03195">
    <property type="entry name" value="LOB"/>
    <property type="match status" value="1"/>
</dbReference>
<evidence type="ECO:0000256" key="2">
    <source>
        <dbReference type="SAM" id="MobiDB-lite"/>
    </source>
</evidence>
<evidence type="ECO:0000313" key="4">
    <source>
        <dbReference type="EMBL" id="KAF7840748.1"/>
    </source>
</evidence>
<sequence length="206" mass="22048">MLRHCLEGIQSPEAQAHATVFVAKFFGRAALMSFLSSVHTHQRPALFRSLLYEAVGRTINPVNGAVGLLWAGNWHLCQLGVDKVLRGGALTPLPRFSSGSSVPAPEGFGSVLDDAGSGTRRLKRKVGGGDDVVVAENFQADDDREGFLLGRSDSPEKLVVGVGGRIYRAKDDRRSATPSEESETSTLGSSAGHGGSNERKLLRLFF</sequence>
<organism evidence="4 5">
    <name type="scientific">Senna tora</name>
    <dbReference type="NCBI Taxonomy" id="362788"/>
    <lineage>
        <taxon>Eukaryota</taxon>
        <taxon>Viridiplantae</taxon>
        <taxon>Streptophyta</taxon>
        <taxon>Embryophyta</taxon>
        <taxon>Tracheophyta</taxon>
        <taxon>Spermatophyta</taxon>
        <taxon>Magnoliopsida</taxon>
        <taxon>eudicotyledons</taxon>
        <taxon>Gunneridae</taxon>
        <taxon>Pentapetalae</taxon>
        <taxon>rosids</taxon>
        <taxon>fabids</taxon>
        <taxon>Fabales</taxon>
        <taxon>Fabaceae</taxon>
        <taxon>Caesalpinioideae</taxon>
        <taxon>Cassia clade</taxon>
        <taxon>Senna</taxon>
    </lineage>
</organism>
<reference evidence="4" key="1">
    <citation type="submission" date="2020-09" db="EMBL/GenBank/DDBJ databases">
        <title>Genome-Enabled Discovery of Anthraquinone Biosynthesis in Senna tora.</title>
        <authorList>
            <person name="Kang S.-H."/>
            <person name="Pandey R.P."/>
            <person name="Lee C.-M."/>
            <person name="Sim J.-S."/>
            <person name="Jeong J.-T."/>
            <person name="Choi B.-S."/>
            <person name="Jung M."/>
            <person name="Ginzburg D."/>
            <person name="Zhao K."/>
            <person name="Won S.Y."/>
            <person name="Oh T.-J."/>
            <person name="Yu Y."/>
            <person name="Kim N.-H."/>
            <person name="Lee O.R."/>
            <person name="Lee T.-H."/>
            <person name="Bashyal P."/>
            <person name="Kim T.-S."/>
            <person name="Lee W.-H."/>
            <person name="Kawkins C."/>
            <person name="Kim C.-K."/>
            <person name="Kim J.S."/>
            <person name="Ahn B.O."/>
            <person name="Rhee S.Y."/>
            <person name="Sohng J.K."/>
        </authorList>
    </citation>
    <scope>NUCLEOTIDE SEQUENCE</scope>
    <source>
        <tissue evidence="4">Leaf</tissue>
    </source>
</reference>
<evidence type="ECO:0000313" key="5">
    <source>
        <dbReference type="Proteomes" id="UP000634136"/>
    </source>
</evidence>
<comment type="caution">
    <text evidence="4">The sequence shown here is derived from an EMBL/GenBank/DDBJ whole genome shotgun (WGS) entry which is preliminary data.</text>
</comment>
<dbReference type="Proteomes" id="UP000634136">
    <property type="component" value="Unassembled WGS sequence"/>
</dbReference>
<dbReference type="InterPro" id="IPR004883">
    <property type="entry name" value="LOB"/>
</dbReference>
<dbReference type="PANTHER" id="PTHR31304">
    <property type="entry name" value="LOB DOMAIN-CONTAINING PROTEIN 38"/>
    <property type="match status" value="1"/>
</dbReference>